<dbReference type="PANTHER" id="PTHR44846:SF1">
    <property type="entry name" value="MANNOSYL-D-GLYCERATE TRANSPORT_METABOLISM SYSTEM REPRESSOR MNGR-RELATED"/>
    <property type="match status" value="1"/>
</dbReference>
<dbReference type="InterPro" id="IPR050679">
    <property type="entry name" value="Bact_HTH_transcr_reg"/>
</dbReference>
<evidence type="ECO:0000256" key="2">
    <source>
        <dbReference type="ARBA" id="ARBA00023125"/>
    </source>
</evidence>
<keyword evidence="1" id="KW-0805">Transcription regulation</keyword>
<evidence type="ECO:0000259" key="4">
    <source>
        <dbReference type="PROSITE" id="PS50949"/>
    </source>
</evidence>
<evidence type="ECO:0000313" key="6">
    <source>
        <dbReference type="Proteomes" id="UP000241158"/>
    </source>
</evidence>
<dbReference type="GO" id="GO:0003677">
    <property type="term" value="F:DNA binding"/>
    <property type="evidence" value="ECO:0007669"/>
    <property type="project" value="UniProtKB-KW"/>
</dbReference>
<dbReference type="RefSeq" id="WP_106718796.1">
    <property type="nucleotide sequence ID" value="NZ_JACHXT010000005.1"/>
</dbReference>
<keyword evidence="2" id="KW-0238">DNA-binding</keyword>
<dbReference type="InterPro" id="IPR000524">
    <property type="entry name" value="Tscrpt_reg_HTH_GntR"/>
</dbReference>
<proteinExistence type="predicted"/>
<dbReference type="SUPFAM" id="SSF46785">
    <property type="entry name" value="Winged helix' DNA-binding domain"/>
    <property type="match status" value="1"/>
</dbReference>
<dbReference type="SMART" id="SM00345">
    <property type="entry name" value="HTH_GNTR"/>
    <property type="match status" value="1"/>
</dbReference>
<dbReference type="InterPro" id="IPR011663">
    <property type="entry name" value="UTRA"/>
</dbReference>
<comment type="caution">
    <text evidence="5">The sequence shown here is derived from an EMBL/GenBank/DDBJ whole genome shotgun (WGS) entry which is preliminary data.</text>
</comment>
<dbReference type="EMBL" id="PGGN01000005">
    <property type="protein sequence ID" value="PSH55538.1"/>
    <property type="molecule type" value="Genomic_DNA"/>
</dbReference>
<dbReference type="SUPFAM" id="SSF64288">
    <property type="entry name" value="Chorismate lyase-like"/>
    <property type="match status" value="1"/>
</dbReference>
<dbReference type="Pfam" id="PF07702">
    <property type="entry name" value="UTRA"/>
    <property type="match status" value="1"/>
</dbReference>
<sequence length="249" mass="27833">MEREQLFVEVLSRIGAYEPGIPLHKKLKMALQELIVSNRIRRGATLPGERTMAEALSLSRVTVRKAIELLIEDGHLRRRHGAKTEVSVPVEKSLSTLASFSEDMIARGLEPGCIWISKEIGRPSPAEAMALALPPNAQIIRLKRIRTADGNPAAYETAVVPARFLPSPDLVSNSLYEALAKRNVLPQRAIQRLRSRPASAQDSELLKCTVGSPLIIIERRCFLPDDQPVEFTETRYRGDLYDFVTELSR</sequence>
<dbReference type="Proteomes" id="UP000241158">
    <property type="component" value="Unassembled WGS sequence"/>
</dbReference>
<dbReference type="Gene3D" id="3.40.1410.10">
    <property type="entry name" value="Chorismate lyase-like"/>
    <property type="match status" value="1"/>
</dbReference>
<organism evidence="5 6">
    <name type="scientific">Phyllobacterium endophyticum</name>
    <dbReference type="NCBI Taxonomy" id="1149773"/>
    <lineage>
        <taxon>Bacteria</taxon>
        <taxon>Pseudomonadati</taxon>
        <taxon>Pseudomonadota</taxon>
        <taxon>Alphaproteobacteria</taxon>
        <taxon>Hyphomicrobiales</taxon>
        <taxon>Phyllobacteriaceae</taxon>
        <taxon>Phyllobacterium</taxon>
    </lineage>
</organism>
<evidence type="ECO:0000313" key="5">
    <source>
        <dbReference type="EMBL" id="PSH55538.1"/>
    </source>
</evidence>
<dbReference type="OrthoDB" id="7173258at2"/>
<keyword evidence="6" id="KW-1185">Reference proteome</keyword>
<dbReference type="GO" id="GO:0003700">
    <property type="term" value="F:DNA-binding transcription factor activity"/>
    <property type="evidence" value="ECO:0007669"/>
    <property type="project" value="InterPro"/>
</dbReference>
<dbReference type="InterPro" id="IPR028978">
    <property type="entry name" value="Chorismate_lyase_/UTRA_dom_sf"/>
</dbReference>
<evidence type="ECO:0000256" key="1">
    <source>
        <dbReference type="ARBA" id="ARBA00023015"/>
    </source>
</evidence>
<dbReference type="GO" id="GO:0045892">
    <property type="term" value="P:negative regulation of DNA-templated transcription"/>
    <property type="evidence" value="ECO:0007669"/>
    <property type="project" value="TreeGrafter"/>
</dbReference>
<dbReference type="PANTHER" id="PTHR44846">
    <property type="entry name" value="MANNOSYL-D-GLYCERATE TRANSPORT/METABOLISM SYSTEM REPRESSOR MNGR-RELATED"/>
    <property type="match status" value="1"/>
</dbReference>
<dbReference type="SMART" id="SM00866">
    <property type="entry name" value="UTRA"/>
    <property type="match status" value="1"/>
</dbReference>
<dbReference type="CDD" id="cd07377">
    <property type="entry name" value="WHTH_GntR"/>
    <property type="match status" value="1"/>
</dbReference>
<name>A0A2P7AMU1_9HYPH</name>
<protein>
    <submittedName>
        <fullName evidence="5">GntR family transcriptional regulator</fullName>
    </submittedName>
</protein>
<dbReference type="PROSITE" id="PS50949">
    <property type="entry name" value="HTH_GNTR"/>
    <property type="match status" value="1"/>
</dbReference>
<dbReference type="PRINTS" id="PR00035">
    <property type="entry name" value="HTHGNTR"/>
</dbReference>
<accession>A0A2P7AMU1</accession>
<evidence type="ECO:0000256" key="3">
    <source>
        <dbReference type="ARBA" id="ARBA00023163"/>
    </source>
</evidence>
<dbReference type="Pfam" id="PF00392">
    <property type="entry name" value="GntR"/>
    <property type="match status" value="1"/>
</dbReference>
<gene>
    <name evidence="5" type="ORF">CU100_22125</name>
</gene>
<reference evidence="6" key="1">
    <citation type="submission" date="2017-11" db="EMBL/GenBank/DDBJ databases">
        <authorList>
            <person name="Kuznetsova I."/>
            <person name="Sazanova A."/>
            <person name="Chirak E."/>
            <person name="Safronova V."/>
            <person name="Willems A."/>
        </authorList>
    </citation>
    <scope>NUCLEOTIDE SEQUENCE [LARGE SCALE GENOMIC DNA]</scope>
    <source>
        <strain evidence="6">PEPV15</strain>
    </source>
</reference>
<keyword evidence="3" id="KW-0804">Transcription</keyword>
<dbReference type="InterPro" id="IPR036390">
    <property type="entry name" value="WH_DNA-bd_sf"/>
</dbReference>
<dbReference type="Gene3D" id="1.10.10.10">
    <property type="entry name" value="Winged helix-like DNA-binding domain superfamily/Winged helix DNA-binding domain"/>
    <property type="match status" value="1"/>
</dbReference>
<feature type="domain" description="HTH gntR-type" evidence="4">
    <location>
        <begin position="21"/>
        <end position="89"/>
    </location>
</feature>
<dbReference type="InterPro" id="IPR036388">
    <property type="entry name" value="WH-like_DNA-bd_sf"/>
</dbReference>
<dbReference type="AlphaFoldDB" id="A0A2P7AMU1"/>